<dbReference type="Gene3D" id="2.10.25.10">
    <property type="entry name" value="Laminin"/>
    <property type="match status" value="7"/>
</dbReference>
<proteinExistence type="predicted"/>
<feature type="disulfide bond" evidence="2">
    <location>
        <begin position="285"/>
        <end position="294"/>
    </location>
</feature>
<feature type="disulfide bond" evidence="2">
    <location>
        <begin position="414"/>
        <end position="423"/>
    </location>
</feature>
<dbReference type="PROSITE" id="PS00010">
    <property type="entry name" value="ASX_HYDROXYL"/>
    <property type="match status" value="1"/>
</dbReference>
<dbReference type="SMART" id="SM00179">
    <property type="entry name" value="EGF_CA"/>
    <property type="match status" value="4"/>
</dbReference>
<sequence>MKPCCCRGEQRDTATDMCEPICTEGCQNNGVCTRPDICSCTPYWEGETCHLDVNECHNSPCEHDCRNLVPGFECSCKRGYKIHDTDPTLCTKHTVNVDKFSVESDSLTQARINWRLHSTFELSELLASIKITFCAENETSSISSMNPNQRSLTVIGLSPNTLYTFKMEIILHNTIPMEDRGNLTGIQTIRFHTPSMLMTKCLRYHNERQRELSMSIITHQLDPNPCNNNGECIDNDLRPFYTCKCPVGLTGHNCNELYDPCSESDCQNGGICTPTADRSNYTCTCPAMYTGAKCDVRISPCITDPNLCLNGAVCIDRSLTETGYECKCATGYIGRHCEVSYTYCDDRICLNNGECIHNTTSGESQCKCSLPYYGERCEITMEPCVDSISNPCQNNGLCYNYPTDIQLNEPFCACPSHAIGMHCESTCRDEGGGFCDCDTQGQCSVYNY</sequence>
<evidence type="ECO:0000313" key="5">
    <source>
        <dbReference type="Proteomes" id="UP001165289"/>
    </source>
</evidence>
<dbReference type="CDD" id="cd00054">
    <property type="entry name" value="EGF_CA"/>
    <property type="match status" value="1"/>
</dbReference>
<dbReference type="GO" id="GO:0005509">
    <property type="term" value="F:calcium ion binding"/>
    <property type="evidence" value="ECO:0007669"/>
    <property type="project" value="InterPro"/>
</dbReference>
<feature type="disulfide bond" evidence="2">
    <location>
        <begin position="368"/>
        <end position="377"/>
    </location>
</feature>
<feature type="disulfide bond" evidence="2">
    <location>
        <begin position="328"/>
        <end position="337"/>
    </location>
</feature>
<feature type="domain" description="EGF-like" evidence="3">
    <location>
        <begin position="340"/>
        <end position="378"/>
    </location>
</feature>
<feature type="disulfide bond" evidence="2">
    <location>
        <begin position="266"/>
        <end position="283"/>
    </location>
</feature>
<feature type="disulfide bond" evidence="2">
    <location>
        <begin position="349"/>
        <end position="366"/>
    </location>
</feature>
<evidence type="ECO:0000313" key="4">
    <source>
        <dbReference type="EMBL" id="KAI6654309.1"/>
    </source>
</evidence>
<dbReference type="PANTHER" id="PTHR24044">
    <property type="entry name" value="NOTCH LIGAND FAMILY MEMBER"/>
    <property type="match status" value="1"/>
</dbReference>
<feature type="domain" description="EGF-like" evidence="3">
    <location>
        <begin position="257"/>
        <end position="295"/>
    </location>
</feature>
<gene>
    <name evidence="4" type="ORF">LOD99_707</name>
</gene>
<dbReference type="SUPFAM" id="SSF57196">
    <property type="entry name" value="EGF/Laminin"/>
    <property type="match status" value="6"/>
</dbReference>
<dbReference type="Pfam" id="PF00008">
    <property type="entry name" value="EGF"/>
    <property type="match status" value="3"/>
</dbReference>
<protein>
    <recommendedName>
        <fullName evidence="3">EGF-like domain-containing protein</fullName>
    </recommendedName>
</protein>
<feature type="disulfide bond" evidence="2">
    <location>
        <begin position="226"/>
        <end position="243"/>
    </location>
</feature>
<dbReference type="SMART" id="SM00181">
    <property type="entry name" value="EGF"/>
    <property type="match status" value="7"/>
</dbReference>
<dbReference type="AlphaFoldDB" id="A0AAV7K0N3"/>
<comment type="caution">
    <text evidence="2">Lacks conserved residue(s) required for the propagation of feature annotation.</text>
</comment>
<feature type="domain" description="EGF-like" evidence="3">
    <location>
        <begin position="380"/>
        <end position="424"/>
    </location>
</feature>
<dbReference type="PROSITE" id="PS00022">
    <property type="entry name" value="EGF_1"/>
    <property type="match status" value="6"/>
</dbReference>
<evidence type="ECO:0000259" key="3">
    <source>
        <dbReference type="PROSITE" id="PS50026"/>
    </source>
</evidence>
<name>A0AAV7K0N3_9METZ</name>
<dbReference type="PROSITE" id="PS01186">
    <property type="entry name" value="EGF_2"/>
    <property type="match status" value="2"/>
</dbReference>
<dbReference type="InterPro" id="IPR000742">
    <property type="entry name" value="EGF"/>
</dbReference>
<dbReference type="InterPro" id="IPR001881">
    <property type="entry name" value="EGF-like_Ca-bd_dom"/>
</dbReference>
<dbReference type="InterPro" id="IPR018097">
    <property type="entry name" value="EGF_Ca-bd_CS"/>
</dbReference>
<keyword evidence="5" id="KW-1185">Reference proteome</keyword>
<dbReference type="PROSITE" id="PS01187">
    <property type="entry name" value="EGF_CA"/>
    <property type="match status" value="1"/>
</dbReference>
<evidence type="ECO:0000256" key="1">
    <source>
        <dbReference type="ARBA" id="ARBA00023157"/>
    </source>
</evidence>
<feature type="domain" description="EGF-like" evidence="3">
    <location>
        <begin position="297"/>
        <end position="338"/>
    </location>
</feature>
<feature type="disulfide bond" evidence="2">
    <location>
        <begin position="245"/>
        <end position="254"/>
    </location>
</feature>
<accession>A0AAV7K0N3</accession>
<keyword evidence="2" id="KW-0245">EGF-like domain</keyword>
<keyword evidence="1 2" id="KW-1015">Disulfide bond</keyword>
<feature type="domain" description="EGF-like" evidence="3">
    <location>
        <begin position="52"/>
        <end position="86"/>
    </location>
</feature>
<dbReference type="Proteomes" id="UP001165289">
    <property type="component" value="Unassembled WGS sequence"/>
</dbReference>
<dbReference type="PROSITE" id="PS50026">
    <property type="entry name" value="EGF_3"/>
    <property type="match status" value="6"/>
</dbReference>
<dbReference type="InterPro" id="IPR000152">
    <property type="entry name" value="EGF-type_Asp/Asn_hydroxyl_site"/>
</dbReference>
<feature type="domain" description="EGF-like" evidence="3">
    <location>
        <begin position="215"/>
        <end position="255"/>
    </location>
</feature>
<organism evidence="4 5">
    <name type="scientific">Oopsacas minuta</name>
    <dbReference type="NCBI Taxonomy" id="111878"/>
    <lineage>
        <taxon>Eukaryota</taxon>
        <taxon>Metazoa</taxon>
        <taxon>Porifera</taxon>
        <taxon>Hexactinellida</taxon>
        <taxon>Hexasterophora</taxon>
        <taxon>Lyssacinosida</taxon>
        <taxon>Leucopsacidae</taxon>
        <taxon>Oopsacas</taxon>
    </lineage>
</organism>
<evidence type="ECO:0000256" key="2">
    <source>
        <dbReference type="PROSITE-ProRule" id="PRU00076"/>
    </source>
</evidence>
<dbReference type="InterPro" id="IPR050906">
    <property type="entry name" value="Notch_signaling"/>
</dbReference>
<comment type="caution">
    <text evidence="4">The sequence shown here is derived from an EMBL/GenBank/DDBJ whole genome shotgun (WGS) entry which is preliminary data.</text>
</comment>
<dbReference type="EMBL" id="JAKMXF010000222">
    <property type="protein sequence ID" value="KAI6654309.1"/>
    <property type="molecule type" value="Genomic_DNA"/>
</dbReference>
<reference evidence="4 5" key="1">
    <citation type="journal article" date="2023" name="BMC Biol.">
        <title>The compact genome of the sponge Oopsacas minuta (Hexactinellida) is lacking key metazoan core genes.</title>
        <authorList>
            <person name="Santini S."/>
            <person name="Schenkelaars Q."/>
            <person name="Jourda C."/>
            <person name="Duchesne M."/>
            <person name="Belahbib H."/>
            <person name="Rocher C."/>
            <person name="Selva M."/>
            <person name="Riesgo A."/>
            <person name="Vervoort M."/>
            <person name="Leys S.P."/>
            <person name="Kodjabachian L."/>
            <person name="Le Bivic A."/>
            <person name="Borchiellini C."/>
            <person name="Claverie J.M."/>
            <person name="Renard E."/>
        </authorList>
    </citation>
    <scope>NUCLEOTIDE SEQUENCE [LARGE SCALE GENOMIC DNA]</scope>
    <source>
        <strain evidence="4">SPO-2</strain>
    </source>
</reference>